<dbReference type="Pfam" id="PF02674">
    <property type="entry name" value="Colicin_V"/>
    <property type="match status" value="1"/>
</dbReference>
<evidence type="ECO:0000256" key="1">
    <source>
        <dbReference type="ARBA" id="ARBA00004141"/>
    </source>
</evidence>
<protein>
    <submittedName>
        <fullName evidence="7">Membrane protein required for colicin V production</fullName>
    </submittedName>
</protein>
<dbReference type="GO" id="GO:0009403">
    <property type="term" value="P:toxin biosynthetic process"/>
    <property type="evidence" value="ECO:0007669"/>
    <property type="project" value="InterPro"/>
</dbReference>
<dbReference type="PANTHER" id="PTHR36926:SF1">
    <property type="entry name" value="COLICIN V PRODUCTION PROTEIN"/>
    <property type="match status" value="1"/>
</dbReference>
<keyword evidence="8" id="KW-1185">Reference proteome</keyword>
<sequence length="189" mass="20234">MALTWLDWIFIGLLTVTAVTGFMRGLIREALGLAAWIIALLAARLLAEPVADLLSGLIDNADGRLVLAFVLVIFAVILLCGIVIRLIHAAVEWVGMGLFNRVMGAGFGAAKGAAILVLATILISLTPLAQLEAWRDAQLRPTFEQLRDWAVSQFEAREGRLPEAPESLREISLPGRGDGAGNDAAPPDE</sequence>
<keyword evidence="3 6" id="KW-1133">Transmembrane helix</keyword>
<dbReference type="PANTHER" id="PTHR36926">
    <property type="entry name" value="COLICIN V PRODUCTION PROTEIN"/>
    <property type="match status" value="1"/>
</dbReference>
<evidence type="ECO:0000256" key="3">
    <source>
        <dbReference type="ARBA" id="ARBA00022989"/>
    </source>
</evidence>
<keyword evidence="4 6" id="KW-0472">Membrane</keyword>
<feature type="region of interest" description="Disordered" evidence="5">
    <location>
        <begin position="159"/>
        <end position="189"/>
    </location>
</feature>
<dbReference type="EMBL" id="JACHZF010000021">
    <property type="protein sequence ID" value="MBB3331960.1"/>
    <property type="molecule type" value="Genomic_DNA"/>
</dbReference>
<comment type="caution">
    <text evidence="7">The sequence shown here is derived from an EMBL/GenBank/DDBJ whole genome shotgun (WGS) entry which is preliminary data.</text>
</comment>
<keyword evidence="2 6" id="KW-0812">Transmembrane</keyword>
<evidence type="ECO:0000313" key="8">
    <source>
        <dbReference type="Proteomes" id="UP000553442"/>
    </source>
</evidence>
<gene>
    <name evidence="7" type="ORF">BDK63_002851</name>
</gene>
<dbReference type="RefSeq" id="WP_183333059.1">
    <property type="nucleotide sequence ID" value="NZ_JACHZF010000021.1"/>
</dbReference>
<feature type="transmembrane region" description="Helical" evidence="6">
    <location>
        <begin position="67"/>
        <end position="87"/>
    </location>
</feature>
<evidence type="ECO:0000256" key="4">
    <source>
        <dbReference type="ARBA" id="ARBA00023136"/>
    </source>
</evidence>
<name>A0A7W5K507_9GAMM</name>
<proteinExistence type="predicted"/>
<reference evidence="7 8" key="1">
    <citation type="submission" date="2020-08" db="EMBL/GenBank/DDBJ databases">
        <title>Genomic Encyclopedia of Archaeal and Bacterial Type Strains, Phase II (KMG-II): from individual species to whole genera.</title>
        <authorList>
            <person name="Goeker M."/>
        </authorList>
    </citation>
    <scope>NUCLEOTIDE SEQUENCE [LARGE SCALE GENOMIC DNA]</scope>
    <source>
        <strain evidence="7 8">5AG</strain>
    </source>
</reference>
<evidence type="ECO:0000256" key="6">
    <source>
        <dbReference type="SAM" id="Phobius"/>
    </source>
</evidence>
<dbReference type="AlphaFoldDB" id="A0A7W5K507"/>
<dbReference type="Proteomes" id="UP000553442">
    <property type="component" value="Unassembled WGS sequence"/>
</dbReference>
<feature type="transmembrane region" description="Helical" evidence="6">
    <location>
        <begin position="6"/>
        <end position="23"/>
    </location>
</feature>
<evidence type="ECO:0000313" key="7">
    <source>
        <dbReference type="EMBL" id="MBB3331960.1"/>
    </source>
</evidence>
<evidence type="ECO:0000256" key="2">
    <source>
        <dbReference type="ARBA" id="ARBA00022692"/>
    </source>
</evidence>
<comment type="subcellular location">
    <subcellularLocation>
        <location evidence="1">Membrane</location>
        <topology evidence="1">Multi-pass membrane protein</topology>
    </subcellularLocation>
</comment>
<feature type="transmembrane region" description="Helical" evidence="6">
    <location>
        <begin position="30"/>
        <end position="47"/>
    </location>
</feature>
<feature type="compositionally biased region" description="Basic and acidic residues" evidence="5">
    <location>
        <begin position="159"/>
        <end position="169"/>
    </location>
</feature>
<dbReference type="GO" id="GO:0016020">
    <property type="term" value="C:membrane"/>
    <property type="evidence" value="ECO:0007669"/>
    <property type="project" value="UniProtKB-SubCell"/>
</dbReference>
<organism evidence="7 8">
    <name type="scientific">Halomonas campaniensis</name>
    <dbReference type="NCBI Taxonomy" id="213554"/>
    <lineage>
        <taxon>Bacteria</taxon>
        <taxon>Pseudomonadati</taxon>
        <taxon>Pseudomonadota</taxon>
        <taxon>Gammaproteobacteria</taxon>
        <taxon>Oceanospirillales</taxon>
        <taxon>Halomonadaceae</taxon>
        <taxon>Halomonas</taxon>
    </lineage>
</organism>
<dbReference type="InterPro" id="IPR052719">
    <property type="entry name" value="CvpA-like"/>
</dbReference>
<dbReference type="InterPro" id="IPR003825">
    <property type="entry name" value="Colicin-V_CvpA"/>
</dbReference>
<accession>A0A7W5K507</accession>
<feature type="transmembrane region" description="Helical" evidence="6">
    <location>
        <begin position="108"/>
        <end position="129"/>
    </location>
</feature>
<evidence type="ECO:0000256" key="5">
    <source>
        <dbReference type="SAM" id="MobiDB-lite"/>
    </source>
</evidence>